<evidence type="ECO:0000313" key="1">
    <source>
        <dbReference type="EMBL" id="MBW83055.1"/>
    </source>
</evidence>
<dbReference type="EMBL" id="GGEC01002572">
    <property type="protein sequence ID" value="MBW83055.1"/>
    <property type="molecule type" value="Transcribed_RNA"/>
</dbReference>
<dbReference type="AlphaFoldDB" id="A0A2P2IPB2"/>
<name>A0A2P2IPB2_RHIMU</name>
<organism evidence="1">
    <name type="scientific">Rhizophora mucronata</name>
    <name type="common">Asiatic mangrove</name>
    <dbReference type="NCBI Taxonomy" id="61149"/>
    <lineage>
        <taxon>Eukaryota</taxon>
        <taxon>Viridiplantae</taxon>
        <taxon>Streptophyta</taxon>
        <taxon>Embryophyta</taxon>
        <taxon>Tracheophyta</taxon>
        <taxon>Spermatophyta</taxon>
        <taxon>Magnoliopsida</taxon>
        <taxon>eudicotyledons</taxon>
        <taxon>Gunneridae</taxon>
        <taxon>Pentapetalae</taxon>
        <taxon>rosids</taxon>
        <taxon>fabids</taxon>
        <taxon>Malpighiales</taxon>
        <taxon>Rhizophoraceae</taxon>
        <taxon>Rhizophora</taxon>
    </lineage>
</organism>
<proteinExistence type="predicted"/>
<sequence length="38" mass="4282">MGLCRFPVLCPRVATQILPSLVLPWQDKHHHPSPSNCC</sequence>
<reference evidence="1" key="1">
    <citation type="submission" date="2018-02" db="EMBL/GenBank/DDBJ databases">
        <title>Rhizophora mucronata_Transcriptome.</title>
        <authorList>
            <person name="Meera S.P."/>
            <person name="Sreeshan A."/>
            <person name="Augustine A."/>
        </authorList>
    </citation>
    <scope>NUCLEOTIDE SEQUENCE</scope>
    <source>
        <tissue evidence="1">Leaf</tissue>
    </source>
</reference>
<protein>
    <submittedName>
        <fullName evidence="1">Uncharacterized protein</fullName>
    </submittedName>
</protein>
<accession>A0A2P2IPB2</accession>